<evidence type="ECO:0000256" key="3">
    <source>
        <dbReference type="ARBA" id="ARBA00022771"/>
    </source>
</evidence>
<keyword evidence="4" id="KW-0862">Zinc</keyword>
<dbReference type="AlphaFoldDB" id="A0AA39U0P0"/>
<evidence type="ECO:0008006" key="8">
    <source>
        <dbReference type="Google" id="ProtNLM"/>
    </source>
</evidence>
<proteinExistence type="predicted"/>
<name>A0AA39U0P0_9AGAR</name>
<keyword evidence="7" id="KW-1185">Reference proteome</keyword>
<evidence type="ECO:0000256" key="4">
    <source>
        <dbReference type="ARBA" id="ARBA00022833"/>
    </source>
</evidence>
<feature type="non-terminal residue" evidence="6">
    <location>
        <position position="191"/>
    </location>
</feature>
<dbReference type="GO" id="GO:0005634">
    <property type="term" value="C:nucleus"/>
    <property type="evidence" value="ECO:0007669"/>
    <property type="project" value="UniProtKB-SubCell"/>
</dbReference>
<dbReference type="Proteomes" id="UP001175227">
    <property type="component" value="Unassembled WGS sequence"/>
</dbReference>
<keyword evidence="2" id="KW-0479">Metal-binding</keyword>
<evidence type="ECO:0000256" key="1">
    <source>
        <dbReference type="ARBA" id="ARBA00004123"/>
    </source>
</evidence>
<evidence type="ECO:0000256" key="5">
    <source>
        <dbReference type="ARBA" id="ARBA00023242"/>
    </source>
</evidence>
<dbReference type="PANTHER" id="PTHR46481:SF10">
    <property type="entry name" value="ZINC FINGER BED DOMAIN-CONTAINING PROTEIN 39"/>
    <property type="match status" value="1"/>
</dbReference>
<accession>A0AA39U0P0</accession>
<comment type="subcellular location">
    <subcellularLocation>
        <location evidence="1">Nucleus</location>
    </subcellularLocation>
</comment>
<evidence type="ECO:0000256" key="2">
    <source>
        <dbReference type="ARBA" id="ARBA00022723"/>
    </source>
</evidence>
<keyword evidence="5" id="KW-0539">Nucleus</keyword>
<organism evidence="6 7">
    <name type="scientific">Armillaria novae-zelandiae</name>
    <dbReference type="NCBI Taxonomy" id="153914"/>
    <lineage>
        <taxon>Eukaryota</taxon>
        <taxon>Fungi</taxon>
        <taxon>Dikarya</taxon>
        <taxon>Basidiomycota</taxon>
        <taxon>Agaricomycotina</taxon>
        <taxon>Agaricomycetes</taxon>
        <taxon>Agaricomycetidae</taxon>
        <taxon>Agaricales</taxon>
        <taxon>Marasmiineae</taxon>
        <taxon>Physalacriaceae</taxon>
        <taxon>Armillaria</taxon>
    </lineage>
</organism>
<dbReference type="PANTHER" id="PTHR46481">
    <property type="entry name" value="ZINC FINGER BED DOMAIN-CONTAINING PROTEIN 4"/>
    <property type="match status" value="1"/>
</dbReference>
<evidence type="ECO:0000313" key="6">
    <source>
        <dbReference type="EMBL" id="KAK0471748.1"/>
    </source>
</evidence>
<comment type="caution">
    <text evidence="6">The sequence shown here is derived from an EMBL/GenBank/DDBJ whole genome shotgun (WGS) entry which is preliminary data.</text>
</comment>
<keyword evidence="3" id="KW-0863">Zinc-finger</keyword>
<dbReference type="InterPro" id="IPR052035">
    <property type="entry name" value="ZnF_BED_domain_contain"/>
</dbReference>
<dbReference type="GO" id="GO:0008270">
    <property type="term" value="F:zinc ion binding"/>
    <property type="evidence" value="ECO:0007669"/>
    <property type="project" value="UniProtKB-KW"/>
</dbReference>
<sequence length="191" mass="21327">KNMADTVWETMTLYGLREKIIAMMLDNASNNDTLVKSIKSHCKKEGIMFDARLSRLRCMPHTVHLAAIKLLEAIGVVSKKTAKRATGQSSNYQDAAMAPVDRSNDTEATLQGMSINNSIINYPDALQLCKIVWAVCSSPQCKQAWLREVKIALESWNDGANAMEQALMLILDVATRWSSTHQMLCMYPMIS</sequence>
<gene>
    <name evidence="6" type="ORF">IW261DRAFT_1344152</name>
</gene>
<reference evidence="6" key="1">
    <citation type="submission" date="2023-06" db="EMBL/GenBank/DDBJ databases">
        <authorList>
            <consortium name="Lawrence Berkeley National Laboratory"/>
            <person name="Ahrendt S."/>
            <person name="Sahu N."/>
            <person name="Indic B."/>
            <person name="Wong-Bajracharya J."/>
            <person name="Merenyi Z."/>
            <person name="Ke H.-M."/>
            <person name="Monk M."/>
            <person name="Kocsube S."/>
            <person name="Drula E."/>
            <person name="Lipzen A."/>
            <person name="Balint B."/>
            <person name="Henrissat B."/>
            <person name="Andreopoulos B."/>
            <person name="Martin F.M."/>
            <person name="Harder C.B."/>
            <person name="Rigling D."/>
            <person name="Ford K.L."/>
            <person name="Foster G.D."/>
            <person name="Pangilinan J."/>
            <person name="Papanicolaou A."/>
            <person name="Barry K."/>
            <person name="LaButti K."/>
            <person name="Viragh M."/>
            <person name="Koriabine M."/>
            <person name="Yan M."/>
            <person name="Riley R."/>
            <person name="Champramary S."/>
            <person name="Plett K.L."/>
            <person name="Tsai I.J."/>
            <person name="Slot J."/>
            <person name="Sipos G."/>
            <person name="Plett J."/>
            <person name="Nagy L.G."/>
            <person name="Grigoriev I.V."/>
        </authorList>
    </citation>
    <scope>NUCLEOTIDE SEQUENCE</scope>
    <source>
        <strain evidence="6">ICMP 16352</strain>
    </source>
</reference>
<evidence type="ECO:0000313" key="7">
    <source>
        <dbReference type="Proteomes" id="UP001175227"/>
    </source>
</evidence>
<dbReference type="EMBL" id="JAUEPR010000047">
    <property type="protein sequence ID" value="KAK0471748.1"/>
    <property type="molecule type" value="Genomic_DNA"/>
</dbReference>
<protein>
    <recommendedName>
        <fullName evidence="8">AC transposase</fullName>
    </recommendedName>
</protein>